<feature type="compositionally biased region" description="Basic and acidic residues" evidence="1">
    <location>
        <begin position="166"/>
        <end position="194"/>
    </location>
</feature>
<keyword evidence="3" id="KW-1185">Reference proteome</keyword>
<dbReference type="AlphaFoldDB" id="A0A6G1AKF7"/>
<sequence>PSPLLPPSRPQVKCALTGHELPCRLPELQVYTRGKRYRRLVRASPAFDYAEFEPHIVPSTKNPYQLFCRLTMRHINKAPEHVLRHTQGQRYQRALREYEKCQKQGVEYVPACLLHGRRKRRRGDQLDGAGLPRQGQAFWEPSSSEEGAAASDSDDSMADLYPPELFAKKDLGGTEHRDSPEDFLTEREDEEPRCPTEPGPGGGEEAQGARELVLKRRKKQLGSSKKFTSRHRRPRSFNSFKQSG</sequence>
<name>A0A6G1AKF7_CROCR</name>
<comment type="caution">
    <text evidence="2">The sequence shown here is derived from an EMBL/GenBank/DDBJ whole genome shotgun (WGS) entry which is preliminary data.</text>
</comment>
<dbReference type="PANTHER" id="PTHR34348:SF1">
    <property type="entry name" value="SURFEIT LOCUS PROTEIN 2"/>
    <property type="match status" value="1"/>
</dbReference>
<dbReference type="Proteomes" id="UP000475037">
    <property type="component" value="Unassembled WGS sequence"/>
</dbReference>
<gene>
    <name evidence="2" type="primary">Surf2</name>
    <name evidence="2" type="ORF">FOF47_R14838</name>
</gene>
<dbReference type="PANTHER" id="PTHR34348">
    <property type="entry name" value="SURFEIT LOCUS PROTEIN 2"/>
    <property type="match status" value="1"/>
</dbReference>
<protein>
    <submittedName>
        <fullName evidence="2">SURF2 protein</fullName>
    </submittedName>
</protein>
<organism evidence="2 3">
    <name type="scientific">Crocuta crocuta</name>
    <name type="common">Spotted hyena</name>
    <dbReference type="NCBI Taxonomy" id="9678"/>
    <lineage>
        <taxon>Eukaryota</taxon>
        <taxon>Metazoa</taxon>
        <taxon>Chordata</taxon>
        <taxon>Craniata</taxon>
        <taxon>Vertebrata</taxon>
        <taxon>Euteleostomi</taxon>
        <taxon>Mammalia</taxon>
        <taxon>Eutheria</taxon>
        <taxon>Laurasiatheria</taxon>
        <taxon>Carnivora</taxon>
        <taxon>Feliformia</taxon>
        <taxon>Hyaenidae</taxon>
        <taxon>Crocuta</taxon>
    </lineage>
</organism>
<feature type="compositionally biased region" description="Low complexity" evidence="1">
    <location>
        <begin position="142"/>
        <end position="151"/>
    </location>
</feature>
<proteinExistence type="predicted"/>
<accession>A0A6G1AKF7</accession>
<dbReference type="Pfam" id="PF05477">
    <property type="entry name" value="SURF2"/>
    <property type="match status" value="1"/>
</dbReference>
<reference evidence="2 3" key="1">
    <citation type="submission" date="2019-11" db="EMBL/GenBank/DDBJ databases">
        <authorList>
            <person name="Yang C."/>
            <person name="Li F."/>
        </authorList>
    </citation>
    <scope>NUCLEOTIDE SEQUENCE [LARGE SCALE GENOMIC DNA]</scope>
    <source>
        <strain evidence="2">KB4526</strain>
        <tissue evidence="2">Muscle</tissue>
    </source>
</reference>
<dbReference type="EMBL" id="VOAJ01005007">
    <property type="protein sequence ID" value="KAF0876087.1"/>
    <property type="molecule type" value="Genomic_DNA"/>
</dbReference>
<feature type="non-terminal residue" evidence="2">
    <location>
        <position position="244"/>
    </location>
</feature>
<feature type="region of interest" description="Disordered" evidence="1">
    <location>
        <begin position="120"/>
        <end position="244"/>
    </location>
</feature>
<dbReference type="InterPro" id="IPR008833">
    <property type="entry name" value="Surf2"/>
</dbReference>
<evidence type="ECO:0000256" key="1">
    <source>
        <dbReference type="SAM" id="MobiDB-lite"/>
    </source>
</evidence>
<feature type="non-terminal residue" evidence="2">
    <location>
        <position position="1"/>
    </location>
</feature>
<evidence type="ECO:0000313" key="2">
    <source>
        <dbReference type="EMBL" id="KAF0876087.1"/>
    </source>
</evidence>
<evidence type="ECO:0000313" key="3">
    <source>
        <dbReference type="Proteomes" id="UP000475037"/>
    </source>
</evidence>